<gene>
    <name evidence="2" type="ORF">CFN78_27760</name>
</gene>
<evidence type="ECO:0000313" key="3">
    <source>
        <dbReference type="Proteomes" id="UP000242444"/>
    </source>
</evidence>
<accession>A0A263CV55</accession>
<protein>
    <submittedName>
        <fullName evidence="2">ABC transporter permease</fullName>
    </submittedName>
</protein>
<keyword evidence="1" id="KW-1133">Transmembrane helix</keyword>
<name>A0A263CV55_9PSEU</name>
<sequence>LLPGGSATELVTNAWNGGVPLGDSLLLLAPTAAWVIVAVTLATRLFRWEPRR</sequence>
<keyword evidence="1" id="KW-0472">Membrane</keyword>
<dbReference type="AlphaFoldDB" id="A0A263CV55"/>
<proteinExistence type="predicted"/>
<reference evidence="2 3" key="1">
    <citation type="submission" date="2017-07" db="EMBL/GenBank/DDBJ databases">
        <title>Amycolatopsis antarcticus sp. nov., isolated from the surface of an Antarcticus brown macroalga.</title>
        <authorList>
            <person name="Wang J."/>
            <person name="Leiva S."/>
            <person name="Huang J."/>
            <person name="Huang Y."/>
        </authorList>
    </citation>
    <scope>NUCLEOTIDE SEQUENCE [LARGE SCALE GENOMIC DNA]</scope>
    <source>
        <strain evidence="2 3">AU-G6</strain>
    </source>
</reference>
<keyword evidence="3" id="KW-1185">Reference proteome</keyword>
<keyword evidence="1" id="KW-0812">Transmembrane</keyword>
<comment type="caution">
    <text evidence="2">The sequence shown here is derived from an EMBL/GenBank/DDBJ whole genome shotgun (WGS) entry which is preliminary data.</text>
</comment>
<evidence type="ECO:0000313" key="2">
    <source>
        <dbReference type="EMBL" id="OZM70000.1"/>
    </source>
</evidence>
<feature type="non-terminal residue" evidence="2">
    <location>
        <position position="1"/>
    </location>
</feature>
<evidence type="ECO:0000256" key="1">
    <source>
        <dbReference type="SAM" id="Phobius"/>
    </source>
</evidence>
<dbReference type="InParanoid" id="A0A263CV55"/>
<dbReference type="EMBL" id="NKYE01000028">
    <property type="protein sequence ID" value="OZM70000.1"/>
    <property type="molecule type" value="Genomic_DNA"/>
</dbReference>
<organism evidence="2 3">
    <name type="scientific">Amycolatopsis antarctica</name>
    <dbReference type="NCBI Taxonomy" id="1854586"/>
    <lineage>
        <taxon>Bacteria</taxon>
        <taxon>Bacillati</taxon>
        <taxon>Actinomycetota</taxon>
        <taxon>Actinomycetes</taxon>
        <taxon>Pseudonocardiales</taxon>
        <taxon>Pseudonocardiaceae</taxon>
        <taxon>Amycolatopsis</taxon>
    </lineage>
</organism>
<dbReference type="Proteomes" id="UP000242444">
    <property type="component" value="Unassembled WGS sequence"/>
</dbReference>
<feature type="transmembrane region" description="Helical" evidence="1">
    <location>
        <begin position="25"/>
        <end position="46"/>
    </location>
</feature>